<dbReference type="PANTHER" id="PTHR11048">
    <property type="entry name" value="PRENYLTRANSFERASES"/>
    <property type="match status" value="1"/>
</dbReference>
<dbReference type="AlphaFoldDB" id="T1IY15"/>
<dbReference type="GO" id="GO:0006744">
    <property type="term" value="P:ubiquinone biosynthetic process"/>
    <property type="evidence" value="ECO:0007669"/>
    <property type="project" value="TreeGrafter"/>
</dbReference>
<dbReference type="eggNOG" id="KOG1381">
    <property type="taxonomic scope" value="Eukaryota"/>
</dbReference>
<keyword evidence="7 8" id="KW-0472">Membrane</keyword>
<dbReference type="HOGENOM" id="CLU_864130_0_0_1"/>
<reference evidence="9" key="2">
    <citation type="submission" date="2015-02" db="UniProtKB">
        <authorList>
            <consortium name="EnsemblMetazoa"/>
        </authorList>
    </citation>
    <scope>IDENTIFICATION</scope>
</reference>
<evidence type="ECO:0000256" key="5">
    <source>
        <dbReference type="ARBA" id="ARBA00022692"/>
    </source>
</evidence>
<evidence type="ECO:0000256" key="6">
    <source>
        <dbReference type="ARBA" id="ARBA00022989"/>
    </source>
</evidence>
<evidence type="ECO:0000256" key="7">
    <source>
        <dbReference type="ARBA" id="ARBA00023136"/>
    </source>
</evidence>
<sequence>MYNPCLAPVSSPILTARCFAVGDAVYAREYLSKDIWAPGIITKKVSSTTYLVKVAKGVWNCHIDQLRSRSTVASPPSSKGGVEIGQFPFEFLQPSVVKSAPAAVQTPPGQSAQSPAQVPVFPTAPSAVIAPTRPSARLTKPMHIFNEFIRYCNCVSTYEMLNQLAAANIRYSVQLGSIARLELECSLQILQLGTVNPPITAHIQLTLSLYLLPWGGMQMDNSRPSPIPAHLLGDAKVKSARAVIGGFTVVCFPLYLAGISWTLVYDTIYTHQDMTDDLIVGIKSTALTFGKHTRQWLTLFSTSMIMNLSAVGVMAIKRYLIL</sequence>
<comment type="similarity">
    <text evidence="3">Belongs to the UbiA prenyltransferase family.</text>
</comment>
<dbReference type="Gene3D" id="1.20.120.1780">
    <property type="entry name" value="UbiA prenyltransferase"/>
    <property type="match status" value="1"/>
</dbReference>
<dbReference type="GO" id="GO:0016765">
    <property type="term" value="F:transferase activity, transferring alkyl or aryl (other than methyl) groups"/>
    <property type="evidence" value="ECO:0007669"/>
    <property type="project" value="TreeGrafter"/>
</dbReference>
<dbReference type="EnsemblMetazoa" id="SMAR006115-RA">
    <property type="protein sequence ID" value="SMAR006115-PA"/>
    <property type="gene ID" value="SMAR006115"/>
</dbReference>
<comment type="subcellular location">
    <subcellularLocation>
        <location evidence="2">Membrane</location>
        <topology evidence="2">Multi-pass membrane protein</topology>
    </subcellularLocation>
</comment>
<feature type="transmembrane region" description="Helical" evidence="8">
    <location>
        <begin position="296"/>
        <end position="316"/>
    </location>
</feature>
<reference evidence="10" key="1">
    <citation type="submission" date="2011-05" db="EMBL/GenBank/DDBJ databases">
        <authorList>
            <person name="Richards S.R."/>
            <person name="Qu J."/>
            <person name="Jiang H."/>
            <person name="Jhangiani S.N."/>
            <person name="Agravi P."/>
            <person name="Goodspeed R."/>
            <person name="Gross S."/>
            <person name="Mandapat C."/>
            <person name="Jackson L."/>
            <person name="Mathew T."/>
            <person name="Pu L."/>
            <person name="Thornton R."/>
            <person name="Saada N."/>
            <person name="Wilczek-Boney K.B."/>
            <person name="Lee S."/>
            <person name="Kovar C."/>
            <person name="Wu Y."/>
            <person name="Scherer S.E."/>
            <person name="Worley K.C."/>
            <person name="Muzny D.M."/>
            <person name="Gibbs R."/>
        </authorList>
    </citation>
    <scope>NUCLEOTIDE SEQUENCE</scope>
    <source>
        <strain evidence="10">Brora</strain>
    </source>
</reference>
<name>T1IY15_STRMM</name>
<evidence type="ECO:0000313" key="9">
    <source>
        <dbReference type="EnsemblMetazoa" id="SMAR006115-PA"/>
    </source>
</evidence>
<feature type="transmembrane region" description="Helical" evidence="8">
    <location>
        <begin position="242"/>
        <end position="264"/>
    </location>
</feature>
<evidence type="ECO:0000256" key="8">
    <source>
        <dbReference type="SAM" id="Phobius"/>
    </source>
</evidence>
<evidence type="ECO:0000256" key="2">
    <source>
        <dbReference type="ARBA" id="ARBA00004141"/>
    </source>
</evidence>
<organism evidence="9 10">
    <name type="scientific">Strigamia maritima</name>
    <name type="common">European centipede</name>
    <name type="synonym">Geophilus maritimus</name>
    <dbReference type="NCBI Taxonomy" id="126957"/>
    <lineage>
        <taxon>Eukaryota</taxon>
        <taxon>Metazoa</taxon>
        <taxon>Ecdysozoa</taxon>
        <taxon>Arthropoda</taxon>
        <taxon>Myriapoda</taxon>
        <taxon>Chilopoda</taxon>
        <taxon>Pleurostigmophora</taxon>
        <taxon>Geophilomorpha</taxon>
        <taxon>Linotaeniidae</taxon>
        <taxon>Strigamia</taxon>
    </lineage>
</organism>
<dbReference type="STRING" id="126957.T1IY15"/>
<keyword evidence="5 8" id="KW-0812">Transmembrane</keyword>
<keyword evidence="6 8" id="KW-1133">Transmembrane helix</keyword>
<proteinExistence type="inferred from homology"/>
<dbReference type="FunFam" id="1.20.120.1780:FF:000001">
    <property type="entry name" value="4-hydroxybenzoate octaprenyltransferase"/>
    <property type="match status" value="1"/>
</dbReference>
<comment type="cofactor">
    <cofactor evidence="1">
        <name>Mg(2+)</name>
        <dbReference type="ChEBI" id="CHEBI:18420"/>
    </cofactor>
</comment>
<evidence type="ECO:0000256" key="3">
    <source>
        <dbReference type="ARBA" id="ARBA00005985"/>
    </source>
</evidence>
<evidence type="ECO:0000313" key="10">
    <source>
        <dbReference type="Proteomes" id="UP000014500"/>
    </source>
</evidence>
<dbReference type="PANTHER" id="PTHR11048:SF28">
    <property type="entry name" value="4-HYDROXYBENZOATE POLYPRENYLTRANSFERASE, MITOCHONDRIAL"/>
    <property type="match status" value="1"/>
</dbReference>
<accession>T1IY15</accession>
<dbReference type="InterPro" id="IPR039653">
    <property type="entry name" value="Prenyltransferase"/>
</dbReference>
<protein>
    <submittedName>
        <fullName evidence="9">Uncharacterized protein</fullName>
    </submittedName>
</protein>
<dbReference type="EMBL" id="JH431669">
    <property type="status" value="NOT_ANNOTATED_CDS"/>
    <property type="molecule type" value="Genomic_DNA"/>
</dbReference>
<evidence type="ECO:0000256" key="4">
    <source>
        <dbReference type="ARBA" id="ARBA00022679"/>
    </source>
</evidence>
<dbReference type="Proteomes" id="UP000014500">
    <property type="component" value="Unassembled WGS sequence"/>
</dbReference>
<dbReference type="GO" id="GO:0005743">
    <property type="term" value="C:mitochondrial inner membrane"/>
    <property type="evidence" value="ECO:0007669"/>
    <property type="project" value="TreeGrafter"/>
</dbReference>
<keyword evidence="10" id="KW-1185">Reference proteome</keyword>
<keyword evidence="4" id="KW-0808">Transferase</keyword>
<evidence type="ECO:0000256" key="1">
    <source>
        <dbReference type="ARBA" id="ARBA00001946"/>
    </source>
</evidence>